<dbReference type="InterPro" id="IPR002048">
    <property type="entry name" value="EF_hand_dom"/>
</dbReference>
<keyword evidence="12 14" id="KW-0342">GTP-binding</keyword>
<dbReference type="EC" id="3.6.5.-" evidence="14"/>
<keyword evidence="13 14" id="KW-0472">Membrane</keyword>
<dbReference type="GO" id="GO:0007264">
    <property type="term" value="P:small GTPase-mediated signal transduction"/>
    <property type="evidence" value="ECO:0007669"/>
    <property type="project" value="InterPro"/>
</dbReference>
<evidence type="ECO:0000256" key="3">
    <source>
        <dbReference type="ARBA" id="ARBA00022692"/>
    </source>
</evidence>
<dbReference type="InterPro" id="IPR013567">
    <property type="entry name" value="EF_hand_assoc_2"/>
</dbReference>
<dbReference type="Gene3D" id="1.10.238.10">
    <property type="entry name" value="EF-hand"/>
    <property type="match status" value="2"/>
</dbReference>
<keyword evidence="11 14" id="KW-0496">Mitochondrion</keyword>
<dbReference type="SMART" id="SM00054">
    <property type="entry name" value="EFh"/>
    <property type="match status" value="2"/>
</dbReference>
<dbReference type="PANTHER" id="PTHR24072">
    <property type="entry name" value="RHO FAMILY GTPASE"/>
    <property type="match status" value="1"/>
</dbReference>
<dbReference type="InterPro" id="IPR027417">
    <property type="entry name" value="P-loop_NTPase"/>
</dbReference>
<keyword evidence="5" id="KW-0677">Repeat</keyword>
<evidence type="ECO:0000256" key="8">
    <source>
        <dbReference type="ARBA" id="ARBA00022801"/>
    </source>
</evidence>
<dbReference type="Proteomes" id="UP000037510">
    <property type="component" value="Unassembled WGS sequence"/>
</dbReference>
<dbReference type="Pfam" id="PF13202">
    <property type="entry name" value="EF-hand_5"/>
    <property type="match status" value="1"/>
</dbReference>
<comment type="function">
    <text evidence="14">Mitochondrial GTPase involved in mitochondrial trafficking. Probably involved in control of anterograde transport of mitochondria and their subcellular distribution.</text>
</comment>
<dbReference type="AlphaFoldDB" id="A0A0L7L805"/>
<evidence type="ECO:0000256" key="5">
    <source>
        <dbReference type="ARBA" id="ARBA00022737"/>
    </source>
</evidence>
<comment type="similarity">
    <text evidence="2 14">Belongs to the mitochondrial Rho GTPase family.</text>
</comment>
<dbReference type="GO" id="GO:0022412">
    <property type="term" value="P:cellular process involved in reproduction in multicellular organism"/>
    <property type="evidence" value="ECO:0007669"/>
    <property type="project" value="UniProtKB-ARBA"/>
</dbReference>
<evidence type="ECO:0000256" key="11">
    <source>
        <dbReference type="ARBA" id="ARBA00023128"/>
    </source>
</evidence>
<dbReference type="Pfam" id="PF00071">
    <property type="entry name" value="Ras"/>
    <property type="match status" value="1"/>
</dbReference>
<proteinExistence type="inferred from homology"/>
<organism evidence="17 18">
    <name type="scientific">Operophtera brumata</name>
    <name type="common">Winter moth</name>
    <name type="synonym">Phalaena brumata</name>
    <dbReference type="NCBI Taxonomy" id="104452"/>
    <lineage>
        <taxon>Eukaryota</taxon>
        <taxon>Metazoa</taxon>
        <taxon>Ecdysozoa</taxon>
        <taxon>Arthropoda</taxon>
        <taxon>Hexapoda</taxon>
        <taxon>Insecta</taxon>
        <taxon>Pterygota</taxon>
        <taxon>Neoptera</taxon>
        <taxon>Endopterygota</taxon>
        <taxon>Lepidoptera</taxon>
        <taxon>Glossata</taxon>
        <taxon>Ditrysia</taxon>
        <taxon>Geometroidea</taxon>
        <taxon>Geometridae</taxon>
        <taxon>Larentiinae</taxon>
        <taxon>Operophtera</taxon>
    </lineage>
</organism>
<evidence type="ECO:0000256" key="12">
    <source>
        <dbReference type="ARBA" id="ARBA00023134"/>
    </source>
</evidence>
<dbReference type="STRING" id="104452.A0A0L7L805"/>
<name>A0A0L7L805_OPEBR</name>
<evidence type="ECO:0000256" key="7">
    <source>
        <dbReference type="ARBA" id="ARBA00022787"/>
    </source>
</evidence>
<keyword evidence="10" id="KW-1133">Transmembrane helix</keyword>
<dbReference type="InterPro" id="IPR018247">
    <property type="entry name" value="EF_Hand_1_Ca_BS"/>
</dbReference>
<keyword evidence="8 14" id="KW-0378">Hydrolase</keyword>
<dbReference type="SMART" id="SM00173">
    <property type="entry name" value="RAS"/>
    <property type="match status" value="1"/>
</dbReference>
<dbReference type="GO" id="GO:0005525">
    <property type="term" value="F:GTP binding"/>
    <property type="evidence" value="ECO:0007669"/>
    <property type="project" value="UniProtKB-KW"/>
</dbReference>
<protein>
    <recommendedName>
        <fullName evidence="14">Mitochondrial Rho GTPase</fullName>
        <ecNumber evidence="14">3.6.5.-</ecNumber>
    </recommendedName>
</protein>
<keyword evidence="4" id="KW-0479">Metal-binding</keyword>
<accession>A0A0L7L805</accession>
<keyword evidence="3" id="KW-0812">Transmembrane</keyword>
<dbReference type="GO" id="GO:0035006">
    <property type="term" value="P:melanization defense response"/>
    <property type="evidence" value="ECO:0007669"/>
    <property type="project" value="UniProtKB-ARBA"/>
</dbReference>
<evidence type="ECO:0000256" key="10">
    <source>
        <dbReference type="ARBA" id="ARBA00022989"/>
    </source>
</evidence>
<dbReference type="GO" id="GO:0007005">
    <property type="term" value="P:mitochondrion organization"/>
    <property type="evidence" value="ECO:0007669"/>
    <property type="project" value="InterPro"/>
</dbReference>
<evidence type="ECO:0000256" key="14">
    <source>
        <dbReference type="PIRNR" id="PIRNR037488"/>
    </source>
</evidence>
<feature type="domain" description="Miro" evidence="16">
    <location>
        <begin position="7"/>
        <end position="196"/>
    </location>
</feature>
<dbReference type="GO" id="GO:0005741">
    <property type="term" value="C:mitochondrial outer membrane"/>
    <property type="evidence" value="ECO:0007669"/>
    <property type="project" value="UniProtKB-SubCell"/>
</dbReference>
<dbReference type="Gene3D" id="3.40.50.300">
    <property type="entry name" value="P-loop containing nucleotide triphosphate hydrolases"/>
    <property type="match status" value="3"/>
</dbReference>
<evidence type="ECO:0000256" key="9">
    <source>
        <dbReference type="ARBA" id="ARBA00022837"/>
    </source>
</evidence>
<keyword evidence="7 14" id="KW-1000">Mitochondrion outer membrane</keyword>
<dbReference type="PROSITE" id="PS00018">
    <property type="entry name" value="EF_HAND_1"/>
    <property type="match status" value="2"/>
</dbReference>
<dbReference type="PROSITE" id="PS50222">
    <property type="entry name" value="EF_HAND_2"/>
    <property type="match status" value="1"/>
</dbReference>
<dbReference type="GO" id="GO:0003006">
    <property type="term" value="P:developmental process involved in reproduction"/>
    <property type="evidence" value="ECO:0007669"/>
    <property type="project" value="UniProtKB-ARBA"/>
</dbReference>
<keyword evidence="6 14" id="KW-0547">Nucleotide-binding</keyword>
<dbReference type="GO" id="GO:0003924">
    <property type="term" value="F:GTPase activity"/>
    <property type="evidence" value="ECO:0007669"/>
    <property type="project" value="InterPro"/>
</dbReference>
<dbReference type="InterPro" id="IPR001806">
    <property type="entry name" value="Small_GTPase"/>
</dbReference>
<gene>
    <name evidence="17" type="ORF">OBRU01_10896</name>
</gene>
<dbReference type="SMART" id="SM00175">
    <property type="entry name" value="RAB"/>
    <property type="match status" value="1"/>
</dbReference>
<dbReference type="FunFam" id="1.10.238.10:FF:000011">
    <property type="entry name" value="Mitochondrial Rho GTPase"/>
    <property type="match status" value="1"/>
</dbReference>
<dbReference type="PROSITE" id="PS51423">
    <property type="entry name" value="MIRO"/>
    <property type="match status" value="1"/>
</dbReference>
<evidence type="ECO:0000256" key="6">
    <source>
        <dbReference type="ARBA" id="ARBA00022741"/>
    </source>
</evidence>
<dbReference type="GO" id="GO:0035099">
    <property type="term" value="P:hemocyte migration"/>
    <property type="evidence" value="ECO:0007669"/>
    <property type="project" value="UniProtKB-ARBA"/>
</dbReference>
<reference evidence="17 18" key="1">
    <citation type="journal article" date="2015" name="Genome Biol. Evol.">
        <title>The genome of winter moth (Operophtera brumata) provides a genomic perspective on sexual dimorphism and phenology.</title>
        <authorList>
            <person name="Derks M.F."/>
            <person name="Smit S."/>
            <person name="Salis L."/>
            <person name="Schijlen E."/>
            <person name="Bossers A."/>
            <person name="Mateman C."/>
            <person name="Pijl A.S."/>
            <person name="de Ridder D."/>
            <person name="Groenen M.A."/>
            <person name="Visser M.E."/>
            <person name="Megens H.J."/>
        </authorList>
    </citation>
    <scope>NUCLEOTIDE SEQUENCE [LARGE SCALE GENOMIC DNA]</scope>
    <source>
        <strain evidence="17">WM2013NL</strain>
        <tissue evidence="17">Head and thorax</tissue>
    </source>
</reference>
<dbReference type="Pfam" id="PF08355">
    <property type="entry name" value="EF_assoc_1"/>
    <property type="match status" value="1"/>
</dbReference>
<keyword evidence="18" id="KW-1185">Reference proteome</keyword>
<dbReference type="InterPro" id="IPR003578">
    <property type="entry name" value="Small_GTPase_Rho"/>
</dbReference>
<dbReference type="SUPFAM" id="SSF47473">
    <property type="entry name" value="EF-hand"/>
    <property type="match status" value="1"/>
</dbReference>
<dbReference type="SMART" id="SM00174">
    <property type="entry name" value="RHO"/>
    <property type="match status" value="1"/>
</dbReference>
<dbReference type="PIRSF" id="PIRSF037488">
    <property type="entry name" value="Mt_Rho_GTPase"/>
    <property type="match status" value="1"/>
</dbReference>
<dbReference type="GO" id="GO:0005509">
    <property type="term" value="F:calcium ion binding"/>
    <property type="evidence" value="ECO:0007669"/>
    <property type="project" value="InterPro"/>
</dbReference>
<evidence type="ECO:0000259" key="15">
    <source>
        <dbReference type="PROSITE" id="PS50222"/>
    </source>
</evidence>
<evidence type="ECO:0000313" key="18">
    <source>
        <dbReference type="Proteomes" id="UP000037510"/>
    </source>
</evidence>
<dbReference type="GO" id="GO:0001667">
    <property type="term" value="P:ameboidal-type cell migration"/>
    <property type="evidence" value="ECO:0007669"/>
    <property type="project" value="UniProtKB-ARBA"/>
</dbReference>
<evidence type="ECO:0000259" key="16">
    <source>
        <dbReference type="PROSITE" id="PS51423"/>
    </source>
</evidence>
<evidence type="ECO:0000256" key="13">
    <source>
        <dbReference type="ARBA" id="ARBA00023136"/>
    </source>
</evidence>
<evidence type="ECO:0000256" key="4">
    <source>
        <dbReference type="ARBA" id="ARBA00022723"/>
    </source>
</evidence>
<comment type="subcellular location">
    <subcellularLocation>
        <location evidence="1 14">Mitochondrion outer membrane</location>
        <topology evidence="1 14">Single-pass type IV membrane protein</topology>
    </subcellularLocation>
</comment>
<dbReference type="Pfam" id="PF08356">
    <property type="entry name" value="EF_assoc_2"/>
    <property type="match status" value="1"/>
</dbReference>
<evidence type="ECO:0000256" key="2">
    <source>
        <dbReference type="ARBA" id="ARBA00007981"/>
    </source>
</evidence>
<feature type="domain" description="EF-hand" evidence="15">
    <location>
        <begin position="258"/>
        <end position="293"/>
    </location>
</feature>
<dbReference type="EMBL" id="JTDY01002341">
    <property type="protein sequence ID" value="KOB71628.1"/>
    <property type="molecule type" value="Genomic_DNA"/>
</dbReference>
<dbReference type="InterPro" id="IPR011992">
    <property type="entry name" value="EF-hand-dom_pair"/>
</dbReference>
<dbReference type="InterPro" id="IPR021181">
    <property type="entry name" value="Miro"/>
</dbReference>
<dbReference type="SUPFAM" id="SSF52540">
    <property type="entry name" value="P-loop containing nucleoside triphosphate hydrolases"/>
    <property type="match status" value="3"/>
</dbReference>
<dbReference type="InterPro" id="IPR013566">
    <property type="entry name" value="EF_hand_assoc_1"/>
</dbReference>
<dbReference type="InterPro" id="IPR020860">
    <property type="entry name" value="MIRO_dom"/>
</dbReference>
<evidence type="ECO:0000313" key="17">
    <source>
        <dbReference type="EMBL" id="KOB71628.1"/>
    </source>
</evidence>
<evidence type="ECO:0000256" key="1">
    <source>
        <dbReference type="ARBA" id="ARBA00004200"/>
    </source>
</evidence>
<keyword evidence="9 14" id="KW-0106">Calcium</keyword>
<comment type="caution">
    <text evidence="17">The sequence shown here is derived from an EMBL/GenBank/DDBJ whole genome shotgun (WGS) entry which is preliminary data.</text>
</comment>
<sequence>MVFESIPRNVRILLLGDPGVGKTSLILSLVTEEFTEHVPPKAEEITIPADVTPEQVPTNIVDICVAEQSLEQVAEEIERAHVICIVFSVDKQDTLNKIASYWLPFVRDNCQEVYRKPVILVGNKIDLIDYSVIDLTEKCKQALSRIFKICDLDGDGVLDDYEVTMFQKKCFESPLQLQVLDEVKSVIAQNIAGGIENDCITIKGFIFLHCLFIQRGRNETTWTVLRKFGYDESLDLNHSYLYASIKVPVGCTTELSYKGQQFLTQVFEKYDRDKDGMLNPTELKNVFSCCPRVPWHNLRYTVPTNDKGYLTLQGWMCRWTVMTLLDLQNTSAYLAYLGYNFLENESQKSAIHITRDKKVDIAKKQSSRNVYQCHVIGPRSCGKTSICRSFLGIAHKKIKAHANERGDSNSTENCCINTVSVYGQEKYLVLKEIPITRVSDPLQPHEVTCDVACLVYDVAASRSFEYIARIYIVLKEIPITRVSDPLQPHEVTCDVACLVYDVAASRSFEYIARIYIVLKEIPITRVSDPLQPHEVTCDVACLVYDVAASRSFEYIARIYIKYFAESHIPVLIVGTRGDALPARQDYILQPEVFCTKYQLLPPQFFNIRENKHDVFVNQFQAAWILFSKHRPKKILLN</sequence>
<dbReference type="PRINTS" id="PR00449">
    <property type="entry name" value="RASTRNSFRMNG"/>
</dbReference>